<dbReference type="EMBL" id="LVLJ01001429">
    <property type="protein sequence ID" value="OAE29760.1"/>
    <property type="molecule type" value="Genomic_DNA"/>
</dbReference>
<keyword evidence="3" id="KW-1185">Reference proteome</keyword>
<feature type="region of interest" description="Disordered" evidence="1">
    <location>
        <begin position="1"/>
        <end position="30"/>
    </location>
</feature>
<name>A0A176W9G8_MARPO</name>
<gene>
    <name evidence="2" type="ORF">AXG93_810s1010</name>
</gene>
<organism evidence="2 3">
    <name type="scientific">Marchantia polymorpha subsp. ruderalis</name>
    <dbReference type="NCBI Taxonomy" id="1480154"/>
    <lineage>
        <taxon>Eukaryota</taxon>
        <taxon>Viridiplantae</taxon>
        <taxon>Streptophyta</taxon>
        <taxon>Embryophyta</taxon>
        <taxon>Marchantiophyta</taxon>
        <taxon>Marchantiopsida</taxon>
        <taxon>Marchantiidae</taxon>
        <taxon>Marchantiales</taxon>
        <taxon>Marchantiaceae</taxon>
        <taxon>Marchantia</taxon>
    </lineage>
</organism>
<accession>A0A176W9G8</accession>
<feature type="compositionally biased region" description="Basic and acidic residues" evidence="1">
    <location>
        <begin position="1"/>
        <end position="11"/>
    </location>
</feature>
<evidence type="ECO:0000313" key="3">
    <source>
        <dbReference type="Proteomes" id="UP000077202"/>
    </source>
</evidence>
<dbReference type="AlphaFoldDB" id="A0A176W9G8"/>
<reference evidence="2" key="1">
    <citation type="submission" date="2016-03" db="EMBL/GenBank/DDBJ databases">
        <title>Mechanisms controlling the formation of the plant cell surface in tip-growing cells are functionally conserved among land plants.</title>
        <authorList>
            <person name="Honkanen S."/>
            <person name="Jones V.A."/>
            <person name="Morieri G."/>
            <person name="Champion C."/>
            <person name="Hetherington A.J."/>
            <person name="Kelly S."/>
            <person name="Saint-Marcoux D."/>
            <person name="Proust H."/>
            <person name="Prescott H."/>
            <person name="Dolan L."/>
        </authorList>
    </citation>
    <scope>NUCLEOTIDE SEQUENCE [LARGE SCALE GENOMIC DNA]</scope>
    <source>
        <tissue evidence="2">Whole gametophyte</tissue>
    </source>
</reference>
<comment type="caution">
    <text evidence="2">The sequence shown here is derived from an EMBL/GenBank/DDBJ whole genome shotgun (WGS) entry which is preliminary data.</text>
</comment>
<evidence type="ECO:0000313" key="2">
    <source>
        <dbReference type="EMBL" id="OAE29760.1"/>
    </source>
</evidence>
<protein>
    <submittedName>
        <fullName evidence="2">Uncharacterized protein</fullName>
    </submittedName>
</protein>
<evidence type="ECO:0000256" key="1">
    <source>
        <dbReference type="SAM" id="MobiDB-lite"/>
    </source>
</evidence>
<dbReference type="Proteomes" id="UP000077202">
    <property type="component" value="Unassembled WGS sequence"/>
</dbReference>
<proteinExistence type="predicted"/>
<sequence length="141" mass="15911">MDKWMEDRRLQGSEATGNSDGHYAHPQTGANDLCHGLASGVLSRSHEGAAGALGKNLYDLVWVEEPGLPPPEEEVRMKTSNEEVKTLEVTFPDFLQDSVVPLLKYLNRKRKKYAVSKEEGFYVQLVRNRTKIKRAVAVKRE</sequence>